<evidence type="ECO:0000256" key="1">
    <source>
        <dbReference type="ARBA" id="ARBA00004123"/>
    </source>
</evidence>
<protein>
    <recommendedName>
        <fullName evidence="3">Transcription initiation factor TFIID subunit 8</fullName>
    </recommendedName>
</protein>
<dbReference type="OrthoDB" id="2193813at2759"/>
<keyword evidence="6" id="KW-0539">Nucleus</keyword>
<dbReference type="CDD" id="cd08049">
    <property type="entry name" value="TAF8"/>
    <property type="match status" value="1"/>
</dbReference>
<keyword evidence="11" id="KW-1185">Reference proteome</keyword>
<evidence type="ECO:0000256" key="4">
    <source>
        <dbReference type="ARBA" id="ARBA00023015"/>
    </source>
</evidence>
<feature type="region of interest" description="Disordered" evidence="8">
    <location>
        <begin position="450"/>
        <end position="496"/>
    </location>
</feature>
<feature type="coiled-coil region" evidence="7">
    <location>
        <begin position="378"/>
        <end position="408"/>
    </location>
</feature>
<dbReference type="AlphaFoldDB" id="A0A8H2ZG48"/>
<comment type="similarity">
    <text evidence="2">Belongs to the TAF8 family.</text>
</comment>
<dbReference type="GO" id="GO:0006367">
    <property type="term" value="P:transcription initiation at RNA polymerase II promoter"/>
    <property type="evidence" value="ECO:0007669"/>
    <property type="project" value="TreeGrafter"/>
</dbReference>
<sequence length="617" mass="70024">MTRDYAPEAQLKGNLGATMISDSSNPEEIRHEAMEPELESLWFKALALQLKPINNDIEISRSAFELLSVLAMEQIDSMASELHRIAAIQRRQRASKMDVSLLLRGFNLTPDDIDVTLQQTHYIKTQYVPQSDTINSETEELNKIKEQIKKDKLLNNTPFQLIEQEQEAALPLRSSNDLQKYIPHWLPKFPPDHTYMFTPQYNNPTTNEVLIRIKAAEEGRQSEKSLLGLIGTRHVNGHSLETNPKDTNIVNDGEMTPNVGEELMYPYSNKRLGENYRIGSNRVTKRQPLSTLTHIPKTFNVEEYAHKRIELARAKVNEYELKQKYRNNDPFLNLTKLIIQNDKFHKNRFQVDKEVRNTLQNSFRKMLSRIPETRKEKARVIQEAKERRELKLEELKQLQEKREKERKSDTATSAHLETILFETNFTTNRNSNGVGIGSSNGDDMGLFDTLDSSDDEAHPIDIKITTDDRDEKDEEDNDTNTIDGTSLPKETTTPSFNIVPQPIQNVDNEEHHVKIMEPSRVEEKIVTNDDVSNTELPEATTITTTSASITMSTIDTIGTTITTTTDATSPGAMAETITNTITDTANAKTTSIGVMESHENEQPVLEDSSGSNDQDGI</sequence>
<evidence type="ECO:0000313" key="10">
    <source>
        <dbReference type="EMBL" id="CAB4252964.1"/>
    </source>
</evidence>
<dbReference type="EMBL" id="CAEFZW010000002">
    <property type="protein sequence ID" value="CAB4252964.1"/>
    <property type="molecule type" value="Genomic_DNA"/>
</dbReference>
<proteinExistence type="inferred from homology"/>
<dbReference type="InterPro" id="IPR019473">
    <property type="entry name" value="TFIID_su8_C"/>
</dbReference>
<accession>A0A8H2ZG48</accession>
<feature type="compositionally biased region" description="Basic and acidic residues" evidence="8">
    <location>
        <begin position="455"/>
        <end position="469"/>
    </location>
</feature>
<dbReference type="GeneID" id="64856108"/>
<evidence type="ECO:0000256" key="2">
    <source>
        <dbReference type="ARBA" id="ARBA00008767"/>
    </source>
</evidence>
<gene>
    <name evidence="10" type="ORF">KABA2_02S08514</name>
</gene>
<name>A0A8H2ZG48_9SACH</name>
<reference evidence="10 11" key="1">
    <citation type="submission" date="2020-05" db="EMBL/GenBank/DDBJ databases">
        <authorList>
            <person name="Casaregola S."/>
            <person name="Devillers H."/>
            <person name="Grondin C."/>
        </authorList>
    </citation>
    <scope>NUCLEOTIDE SEQUENCE [LARGE SCALE GENOMIC DNA]</scope>
    <source>
        <strain evidence="10 11">CLIB 1767</strain>
    </source>
</reference>
<evidence type="ECO:0000256" key="5">
    <source>
        <dbReference type="ARBA" id="ARBA00023163"/>
    </source>
</evidence>
<feature type="compositionally biased region" description="Polar residues" evidence="8">
    <location>
        <begin position="608"/>
        <end position="617"/>
    </location>
</feature>
<organism evidence="10 11">
    <name type="scientific">Maudiozyma barnettii</name>
    <dbReference type="NCBI Taxonomy" id="61262"/>
    <lineage>
        <taxon>Eukaryota</taxon>
        <taxon>Fungi</taxon>
        <taxon>Dikarya</taxon>
        <taxon>Ascomycota</taxon>
        <taxon>Saccharomycotina</taxon>
        <taxon>Saccharomycetes</taxon>
        <taxon>Saccharomycetales</taxon>
        <taxon>Saccharomycetaceae</taxon>
        <taxon>Maudiozyma</taxon>
    </lineage>
</organism>
<evidence type="ECO:0000256" key="3">
    <source>
        <dbReference type="ARBA" id="ARBA00017307"/>
    </source>
</evidence>
<dbReference type="PANTHER" id="PTHR46469:SF1">
    <property type="entry name" value="TRANSCRIPTION INITIATION FACTOR TFIID SUBUNIT 8"/>
    <property type="match status" value="1"/>
</dbReference>
<keyword evidence="4" id="KW-0805">Transcription regulation</keyword>
<dbReference type="GO" id="GO:0005669">
    <property type="term" value="C:transcription factor TFIID complex"/>
    <property type="evidence" value="ECO:0007669"/>
    <property type="project" value="InterPro"/>
</dbReference>
<evidence type="ECO:0000256" key="7">
    <source>
        <dbReference type="SAM" id="Coils"/>
    </source>
</evidence>
<evidence type="ECO:0000256" key="8">
    <source>
        <dbReference type="SAM" id="MobiDB-lite"/>
    </source>
</evidence>
<keyword evidence="5" id="KW-0804">Transcription</keyword>
<dbReference type="PANTHER" id="PTHR46469">
    <property type="entry name" value="TRANSCRIPTION INITIATION FACTOR TFIID SUBUNIT 8"/>
    <property type="match status" value="1"/>
</dbReference>
<feature type="region of interest" description="Disordered" evidence="8">
    <location>
        <begin position="597"/>
        <end position="617"/>
    </location>
</feature>
<evidence type="ECO:0000313" key="11">
    <source>
        <dbReference type="Proteomes" id="UP000644660"/>
    </source>
</evidence>
<dbReference type="RefSeq" id="XP_041405002.1">
    <property type="nucleotide sequence ID" value="XM_041549068.1"/>
</dbReference>
<comment type="subcellular location">
    <subcellularLocation>
        <location evidence="1">Nucleus</location>
    </subcellularLocation>
</comment>
<feature type="domain" description="Transcription factor TFIID subunit 8 C-terminal" evidence="9">
    <location>
        <begin position="181"/>
        <end position="229"/>
    </location>
</feature>
<keyword evidence="7" id="KW-0175">Coiled coil</keyword>
<comment type="caution">
    <text evidence="10">The sequence shown here is derived from an EMBL/GenBank/DDBJ whole genome shotgun (WGS) entry which is preliminary data.</text>
</comment>
<dbReference type="Pfam" id="PF10406">
    <property type="entry name" value="TAF8_C"/>
    <property type="match status" value="1"/>
</dbReference>
<dbReference type="InterPro" id="IPR037818">
    <property type="entry name" value="TAF8"/>
</dbReference>
<dbReference type="Proteomes" id="UP000644660">
    <property type="component" value="Unassembled WGS sequence"/>
</dbReference>
<evidence type="ECO:0000259" key="9">
    <source>
        <dbReference type="Pfam" id="PF10406"/>
    </source>
</evidence>
<evidence type="ECO:0000256" key="6">
    <source>
        <dbReference type="ARBA" id="ARBA00023242"/>
    </source>
</evidence>